<keyword evidence="3" id="KW-1185">Reference proteome</keyword>
<accession>A0A0R3L8E0</accession>
<dbReference type="Pfam" id="PF01494">
    <property type="entry name" value="FAD_binding_3"/>
    <property type="match status" value="1"/>
</dbReference>
<name>A0A0R3L8E0_9BRAD</name>
<dbReference type="Gene3D" id="3.50.50.60">
    <property type="entry name" value="FAD/NAD(P)-binding domain"/>
    <property type="match status" value="1"/>
</dbReference>
<dbReference type="Proteomes" id="UP000050863">
    <property type="component" value="Unassembled WGS sequence"/>
</dbReference>
<reference evidence="2 3" key="1">
    <citation type="submission" date="2014-03" db="EMBL/GenBank/DDBJ databases">
        <title>Bradyrhizobium valentinum sp. nov., isolated from effective nodules of Lupinus mariae-josephae, a lupine endemic of basic-lime soils in Eastern Spain.</title>
        <authorList>
            <person name="Duran D."/>
            <person name="Rey L."/>
            <person name="Navarro A."/>
            <person name="Busquets A."/>
            <person name="Imperial J."/>
            <person name="Ruiz-Argueso T."/>
        </authorList>
    </citation>
    <scope>NUCLEOTIDE SEQUENCE [LARGE SCALE GENOMIC DNA]</scope>
    <source>
        <strain evidence="2 3">PAC68</strain>
    </source>
</reference>
<gene>
    <name evidence="2" type="ORF">CQ12_27490</name>
</gene>
<dbReference type="STRING" id="280332.CQ12_27490"/>
<proteinExistence type="predicted"/>
<organism evidence="2 3">
    <name type="scientific">Bradyrhizobium jicamae</name>
    <dbReference type="NCBI Taxonomy" id="280332"/>
    <lineage>
        <taxon>Bacteria</taxon>
        <taxon>Pseudomonadati</taxon>
        <taxon>Pseudomonadota</taxon>
        <taxon>Alphaproteobacteria</taxon>
        <taxon>Hyphomicrobiales</taxon>
        <taxon>Nitrobacteraceae</taxon>
        <taxon>Bradyrhizobium</taxon>
    </lineage>
</organism>
<dbReference type="InterPro" id="IPR002938">
    <property type="entry name" value="FAD-bd"/>
</dbReference>
<sequence length="449" mass="48680">MASTVIGKQAVVIGAGMAGLTAAGALSDSFDQVVVLERDTLPSEPAHRAGTPQARHVHALLLSGQRALSELFPGFEQDLARSGAVPLRAGLDVRVERPGYDPFPQRDLGWFGYAASRPTIERAVRRRVENRGNTTLYQRCRVQEVLATPNGDEVTGVRYENGDGKVETIAADLVVDASGRGALTLDLLQSIGRPQPEETTIGIDLGYATCVFAIPDDASTDWKGVMTFGQAPQNSRGGLMLPLEGNRWMATIGGRHGDGPPGDAEGFLAYAKALRTPTIYNAISRAKRLDGVARYGFPESVRRHFERLDVLPRGLLPIGDAICRFNPVYGQGMSVAALEACLLQRLLKGLGEDSNPIAALTPAFFAEVQTLIETPWSVAILDFVFPDTRGQRPADFETTLKFGIALTRLAAEDPAVHKLTVEVQHLLKPRSVYRDPTLLQRVFAKMTET</sequence>
<dbReference type="AlphaFoldDB" id="A0A0R3L8E0"/>
<dbReference type="PANTHER" id="PTHR43422">
    <property type="entry name" value="THIAMINE THIAZOLE SYNTHASE"/>
    <property type="match status" value="1"/>
</dbReference>
<evidence type="ECO:0000313" key="3">
    <source>
        <dbReference type="Proteomes" id="UP000050863"/>
    </source>
</evidence>
<dbReference type="Gene3D" id="3.30.9.100">
    <property type="match status" value="1"/>
</dbReference>
<comment type="caution">
    <text evidence="2">The sequence shown here is derived from an EMBL/GenBank/DDBJ whole genome shotgun (WGS) entry which is preliminary data.</text>
</comment>
<dbReference type="GO" id="GO:0071949">
    <property type="term" value="F:FAD binding"/>
    <property type="evidence" value="ECO:0007669"/>
    <property type="project" value="InterPro"/>
</dbReference>
<dbReference type="PANTHER" id="PTHR43422:SF3">
    <property type="entry name" value="THIAMINE THIAZOLE SYNTHASE"/>
    <property type="match status" value="1"/>
</dbReference>
<protein>
    <recommendedName>
        <fullName evidence="1">FAD-binding domain-containing protein</fullName>
    </recommendedName>
</protein>
<evidence type="ECO:0000313" key="2">
    <source>
        <dbReference type="EMBL" id="KRR01056.1"/>
    </source>
</evidence>
<dbReference type="SUPFAM" id="SSF51905">
    <property type="entry name" value="FAD/NAD(P)-binding domain"/>
    <property type="match status" value="1"/>
</dbReference>
<dbReference type="OrthoDB" id="9790035at2"/>
<dbReference type="EMBL" id="LLXZ01000167">
    <property type="protein sequence ID" value="KRR01056.1"/>
    <property type="molecule type" value="Genomic_DNA"/>
</dbReference>
<evidence type="ECO:0000259" key="1">
    <source>
        <dbReference type="Pfam" id="PF01494"/>
    </source>
</evidence>
<feature type="domain" description="FAD-binding" evidence="1">
    <location>
        <begin position="9"/>
        <end position="347"/>
    </location>
</feature>
<dbReference type="InterPro" id="IPR036188">
    <property type="entry name" value="FAD/NAD-bd_sf"/>
</dbReference>